<dbReference type="RefSeq" id="WP_143753634.1">
    <property type="nucleotide sequence ID" value="NZ_OCSU01000002.1"/>
</dbReference>
<evidence type="ECO:0000313" key="1">
    <source>
        <dbReference type="EMBL" id="SOE81292.1"/>
    </source>
</evidence>
<protein>
    <submittedName>
        <fullName evidence="1">Uncharacterized protein</fullName>
    </submittedName>
</protein>
<reference evidence="1 2" key="1">
    <citation type="submission" date="2017-09" db="EMBL/GenBank/DDBJ databases">
        <authorList>
            <person name="Varghese N."/>
            <person name="Submissions S."/>
        </authorList>
    </citation>
    <scope>NUCLEOTIDE SEQUENCE [LARGE SCALE GENOMIC DNA]</scope>
    <source>
        <strain evidence="1 2">OK806</strain>
    </source>
</reference>
<gene>
    <name evidence="1" type="ORF">SAMN05446927_4566</name>
</gene>
<accession>A0A7Z7I9A9</accession>
<dbReference type="InterPro" id="IPR047879">
    <property type="entry name" value="YjiT"/>
</dbReference>
<dbReference type="AlphaFoldDB" id="A0A7Z7I9A9"/>
<proteinExistence type="predicted"/>
<keyword evidence="2" id="KW-1185">Reference proteome</keyword>
<comment type="caution">
    <text evidence="1">The sequence shown here is derived from an EMBL/GenBank/DDBJ whole genome shotgun (WGS) entry which is preliminary data.</text>
</comment>
<sequence length="1129" mass="127606">MPLAEPRVAPARNVSPLRAWLTEFLLARGFFREAPGIALYRYNVTPGEFAELRELLHTHRDHALHPTYGASWAPAFCLYVAEMYRRQYDAKTISWAWAPFENLVGRQFTPQQRGQLVRLGLEYWKRPVRKWKRPSDKFEDGRDNLLGSLFTEGGLPWPLVQRDTHSFGRVVGKGLKYHYRTEAGLRTTADLLADFVEDLPHTFRDSPETLHLLAGVVEQLMELATRHELRDKEDPARYLDSVEAGWRNDFPLPLDEANARNLINDWLRDASRSRAEREAQRAKGAAFSCAHRLIEEPHGWRIRSEVSVPRVADLPIDAGVINPGRFELAFFEGDRLLARVGIAYGSKREGSDEVSVRFLKTQFSLDRVRFGDALTLRLLANGCDACIVPFDQAALDETLPLVFEYKSDEWWYLASASCSSVAARVRVRLPRCLNYRCDGAVTTHEGSTDDVRWIEADASLLLLSDDGDRYDVSLRAGPQASRMLSLKGVPTHYDSVPQVVFQGWPKLDASESNGDVPVPSVREFVNRRQVTRADHGKLFGAVQYLARDASDNILLKRRFGVVSPGFAIEGYATSGGKLARLVIRQSSQLDVQVVDPTIRCRSEAMGQDTVIWLEPQTRPLPTFLTLEVRGNAGGASAPITFKVAYPDEAARLIDVNGAVLGHHNFMLADLLGSRVALSTSRPNGTRFCLQLELVSKEARCTRHYYIGVRGKTVLLSLFSYQTDMMQMLGAVDQQDAFLRVRVETDRPLLNFDVRRYNGTHWREDDDPSTFTIMDLQRGPLTTEVCVQAMLLTDPKQASIDIHEQLTQNVGTGRFMMPPAMNADGPWLIYPASGSPTQFRPFLHIGERTAPEAPESEIRSLHAAARAFHPVRQPYVIAQQIANMAEDLDHSGWAYLVDLKQHYSHLPLSVFESWLALSRNPAALAVAIFRLEVDETFCARIRDELAVIWECVPLPQWAAAYQRFEAWLAARGLPDVYSESLLLNRRQMLEHVLGGFAGSGLTPYLKTGDARVMQKYRIDGLLPHLYQDLRRVHDGDHWPTELGPALREWLGRQTLPPPVLVLSRIEYTDAVAIMPIFMAYVTAGRTTIEELRTSRSFTRFAIKMVSDFNRWNWYAPVHGLMVSYLLATQE</sequence>
<organism evidence="1 2">
    <name type="scientific">Caballeronia arationis</name>
    <dbReference type="NCBI Taxonomy" id="1777142"/>
    <lineage>
        <taxon>Bacteria</taxon>
        <taxon>Pseudomonadati</taxon>
        <taxon>Pseudomonadota</taxon>
        <taxon>Betaproteobacteria</taxon>
        <taxon>Burkholderiales</taxon>
        <taxon>Burkholderiaceae</taxon>
        <taxon>Caballeronia</taxon>
    </lineage>
</organism>
<dbReference type="EMBL" id="OCSU01000002">
    <property type="protein sequence ID" value="SOE81292.1"/>
    <property type="molecule type" value="Genomic_DNA"/>
</dbReference>
<name>A0A7Z7I9A9_9BURK</name>
<evidence type="ECO:0000313" key="2">
    <source>
        <dbReference type="Proteomes" id="UP000219522"/>
    </source>
</evidence>
<dbReference type="Proteomes" id="UP000219522">
    <property type="component" value="Unassembled WGS sequence"/>
</dbReference>
<dbReference type="NCBIfam" id="NF038336">
    <property type="entry name" value="YjiT_fam"/>
    <property type="match status" value="1"/>
</dbReference>